<dbReference type="PANTHER" id="PTHR43844:SF2">
    <property type="entry name" value="SYNTHASE, VITAMIN-B12 INDEPENDENT, PUTATIVE (AFU_ORTHOLOGUE AFUA_3G12060)-RELATED"/>
    <property type="match status" value="1"/>
</dbReference>
<evidence type="ECO:0000313" key="2">
    <source>
        <dbReference type="EMBL" id="MBM3224213.1"/>
    </source>
</evidence>
<dbReference type="PANTHER" id="PTHR43844">
    <property type="entry name" value="METHIONINE SYNTHASE"/>
    <property type="match status" value="1"/>
</dbReference>
<dbReference type="SUPFAM" id="SSF51726">
    <property type="entry name" value="UROD/MetE-like"/>
    <property type="match status" value="1"/>
</dbReference>
<dbReference type="GO" id="GO:0008270">
    <property type="term" value="F:zinc ion binding"/>
    <property type="evidence" value="ECO:0007669"/>
    <property type="project" value="InterPro"/>
</dbReference>
<comment type="caution">
    <text evidence="2">The sequence shown here is derived from an EMBL/GenBank/DDBJ whole genome shotgun (WGS) entry which is preliminary data.</text>
</comment>
<dbReference type="CDD" id="cd03311">
    <property type="entry name" value="CIMS_C_terminal_like"/>
    <property type="match status" value="1"/>
</dbReference>
<accession>A0A937W0Z3</accession>
<gene>
    <name evidence="2" type="ORF">FJZ47_10465</name>
</gene>
<evidence type="ECO:0000259" key="1">
    <source>
        <dbReference type="Pfam" id="PF01717"/>
    </source>
</evidence>
<dbReference type="InterPro" id="IPR038071">
    <property type="entry name" value="UROD/MetE-like_sf"/>
</dbReference>
<dbReference type="Pfam" id="PF01717">
    <property type="entry name" value="Meth_synt_2"/>
    <property type="match status" value="1"/>
</dbReference>
<sequence>MQRSDTRILTTHVGSLPRPATLTELFLRQERGETIDLVALEQHIEAATAAAVQKQLDVGLDIGNDGEQPRVAFHTYVAQRMRGFGGGWIRRTRRDITDFPDFAAQLQERLQRSGRRRQTPQAIGAVEYTDLSAAEQECALYSRCLAAQPRQFVESFMTAAAPGIIATAIGNTYYDSHENYVFAIARQMQKEYELIHAQGFVLQLDCPDLAMERAMMFQDEPLQRFQEVVEMHIAALNLAIANIPPERIRLHVCWGNSEGPHTHDVALEDIVPLLYQAKVGALSVELANPRHQHEYAAFKRYPLPDSMLFLPGVIDTTTNYVEHPEVVANRLCQAVDAVGDRSRVIASVDCGFGTFAGWNLVAESVVWVKLRTLVEGAALASRRLWG</sequence>
<name>A0A937W0Z3_UNCTE</name>
<feature type="domain" description="Cobalamin-independent methionine synthase MetE C-terminal/archaeal" evidence="1">
    <location>
        <begin position="178"/>
        <end position="355"/>
    </location>
</feature>
<dbReference type="GO" id="GO:0009086">
    <property type="term" value="P:methionine biosynthetic process"/>
    <property type="evidence" value="ECO:0007669"/>
    <property type="project" value="InterPro"/>
</dbReference>
<dbReference type="InterPro" id="IPR002629">
    <property type="entry name" value="Met_Synth_C/arc"/>
</dbReference>
<reference evidence="2" key="1">
    <citation type="submission" date="2019-03" db="EMBL/GenBank/DDBJ databases">
        <title>Lake Tanganyika Metagenome-Assembled Genomes (MAGs).</title>
        <authorList>
            <person name="Tran P."/>
        </authorList>
    </citation>
    <scope>NUCLEOTIDE SEQUENCE</scope>
    <source>
        <strain evidence="2">K_DeepCast_65m_m2_066</strain>
    </source>
</reference>
<dbReference type="Gene3D" id="3.20.20.210">
    <property type="match status" value="1"/>
</dbReference>
<dbReference type="AlphaFoldDB" id="A0A937W0Z3"/>
<evidence type="ECO:0000313" key="3">
    <source>
        <dbReference type="Proteomes" id="UP000712673"/>
    </source>
</evidence>
<dbReference type="EMBL" id="VGLS01000279">
    <property type="protein sequence ID" value="MBM3224213.1"/>
    <property type="molecule type" value="Genomic_DNA"/>
</dbReference>
<protein>
    <submittedName>
        <fullName evidence="2">Cobalamin-independent methionine synthase II family protein</fullName>
    </submittedName>
</protein>
<dbReference type="GO" id="GO:0003871">
    <property type="term" value="F:5-methyltetrahydropteroyltriglutamate-homocysteine S-methyltransferase activity"/>
    <property type="evidence" value="ECO:0007669"/>
    <property type="project" value="InterPro"/>
</dbReference>
<proteinExistence type="predicted"/>
<organism evidence="2 3">
    <name type="scientific">Tectimicrobiota bacterium</name>
    <dbReference type="NCBI Taxonomy" id="2528274"/>
    <lineage>
        <taxon>Bacteria</taxon>
        <taxon>Pseudomonadati</taxon>
        <taxon>Nitrospinota/Tectimicrobiota group</taxon>
        <taxon>Candidatus Tectimicrobiota</taxon>
    </lineage>
</organism>
<dbReference type="Proteomes" id="UP000712673">
    <property type="component" value="Unassembled WGS sequence"/>
</dbReference>